<gene>
    <name evidence="4" type="ORF">EV665_11083</name>
</gene>
<dbReference type="Pfam" id="PF13602">
    <property type="entry name" value="ADH_zinc_N_2"/>
    <property type="match status" value="1"/>
</dbReference>
<dbReference type="InterPro" id="IPR011032">
    <property type="entry name" value="GroES-like_sf"/>
</dbReference>
<sequence>MARSMEQNTGNPNYPFYGGAIIGEGRKTYLLLVHTRNEALSPVHLPGRPCFSQYIFRSFKMRAIGYENPQSIDATTALVDIDLPRPEPTGRDILVEVKAVSVNPVDTKIRASAKAEPGQWRVLGWDAAGIVTAVGPQASLFKPGDTVFYAGAINRPGTNAEYHLVDERIVGNKPASLDFPAAAALPLTSITAWEMLFDRLDVTRPVAGAADAILIIGGAGGVGSIAIQIARALTDLTVIATASRPETQDWVKALGAHHVIDHRKPLAAQVEALGIGQPAFVFSTTNTDDHLGEIVELIAPQGRFGLIDDPKTLDALPLKRKSISLHWELMFTRSLFATADIEKQHALLNRVSALVDAGKIKSTLNKNFGTINAENLKRAHALIESGKAKGKIVLAGF</sequence>
<keyword evidence="1" id="KW-0521">NADP</keyword>
<feature type="domain" description="Enoyl reductase (ER)" evidence="3">
    <location>
        <begin position="70"/>
        <end position="394"/>
    </location>
</feature>
<dbReference type="Gene3D" id="3.40.50.720">
    <property type="entry name" value="NAD(P)-binding Rossmann-like Domain"/>
    <property type="match status" value="1"/>
</dbReference>
<dbReference type="Pfam" id="PF08240">
    <property type="entry name" value="ADH_N"/>
    <property type="match status" value="1"/>
</dbReference>
<dbReference type="CDD" id="cd08252">
    <property type="entry name" value="AL_MDR"/>
    <property type="match status" value="1"/>
</dbReference>
<comment type="similarity">
    <text evidence="2">Belongs to the zinc-containing alcohol dehydrogenase family. Quinone oxidoreductase subfamily.</text>
</comment>
<dbReference type="EMBL" id="SLVX01000010">
    <property type="protein sequence ID" value="TCN43487.1"/>
    <property type="molecule type" value="Genomic_DNA"/>
</dbReference>
<dbReference type="InterPro" id="IPR014182">
    <property type="entry name" value="ADH_Zn_typ-1"/>
</dbReference>
<name>A0A4R2CQG7_SHIGR</name>
<protein>
    <recommendedName>
        <fullName evidence="2">Zinc-type alcohol dehydrogenase-like protein</fullName>
    </recommendedName>
</protein>
<dbReference type="SUPFAM" id="SSF51735">
    <property type="entry name" value="NAD(P)-binding Rossmann-fold domains"/>
    <property type="match status" value="1"/>
</dbReference>
<dbReference type="SMART" id="SM00829">
    <property type="entry name" value="PKS_ER"/>
    <property type="match status" value="1"/>
</dbReference>
<keyword evidence="2" id="KW-0560">Oxidoreductase</keyword>
<dbReference type="PANTHER" id="PTHR44154">
    <property type="entry name" value="QUINONE OXIDOREDUCTASE"/>
    <property type="match status" value="1"/>
</dbReference>
<proteinExistence type="inferred from homology"/>
<comment type="caution">
    <text evidence="4">The sequence shown here is derived from an EMBL/GenBank/DDBJ whole genome shotgun (WGS) entry which is preliminary data.</text>
</comment>
<dbReference type="InterPro" id="IPR013154">
    <property type="entry name" value="ADH-like_N"/>
</dbReference>
<evidence type="ECO:0000259" key="3">
    <source>
        <dbReference type="SMART" id="SM00829"/>
    </source>
</evidence>
<dbReference type="SUPFAM" id="SSF50129">
    <property type="entry name" value="GroES-like"/>
    <property type="match status" value="1"/>
</dbReference>
<dbReference type="InterPro" id="IPR051603">
    <property type="entry name" value="Zinc-ADH_QOR/CCCR"/>
</dbReference>
<reference evidence="4 5" key="1">
    <citation type="submission" date="2019-03" db="EMBL/GenBank/DDBJ databases">
        <title>Genomic Encyclopedia of Type Strains, Phase IV (KMG-IV): sequencing the most valuable type-strain genomes for metagenomic binning, comparative biology and taxonomic classification.</title>
        <authorList>
            <person name="Goeker M."/>
        </authorList>
    </citation>
    <scope>NUCLEOTIDE SEQUENCE [LARGE SCALE GENOMIC DNA]</scope>
    <source>
        <strain evidence="4 5">DSM 18401</strain>
    </source>
</reference>
<keyword evidence="2" id="KW-0479">Metal-binding</keyword>
<keyword evidence="5" id="KW-1185">Reference proteome</keyword>
<dbReference type="InterPro" id="IPR036291">
    <property type="entry name" value="NAD(P)-bd_dom_sf"/>
</dbReference>
<dbReference type="GO" id="GO:0016491">
    <property type="term" value="F:oxidoreductase activity"/>
    <property type="evidence" value="ECO:0007669"/>
    <property type="project" value="UniProtKB-KW"/>
</dbReference>
<accession>A0A4R2CQG7</accession>
<dbReference type="PANTHER" id="PTHR44154:SF1">
    <property type="entry name" value="QUINONE OXIDOREDUCTASE"/>
    <property type="match status" value="1"/>
</dbReference>
<evidence type="ECO:0000256" key="1">
    <source>
        <dbReference type="ARBA" id="ARBA00022857"/>
    </source>
</evidence>
<organism evidence="4 5">
    <name type="scientific">Shinella granuli</name>
    <dbReference type="NCBI Taxonomy" id="323621"/>
    <lineage>
        <taxon>Bacteria</taxon>
        <taxon>Pseudomonadati</taxon>
        <taxon>Pseudomonadota</taxon>
        <taxon>Alphaproteobacteria</taxon>
        <taxon>Hyphomicrobiales</taxon>
        <taxon>Rhizobiaceae</taxon>
        <taxon>Shinella</taxon>
    </lineage>
</organism>
<evidence type="ECO:0000256" key="2">
    <source>
        <dbReference type="RuleBase" id="RU364000"/>
    </source>
</evidence>
<dbReference type="GO" id="GO:0008270">
    <property type="term" value="F:zinc ion binding"/>
    <property type="evidence" value="ECO:0007669"/>
    <property type="project" value="InterPro"/>
</dbReference>
<dbReference type="InterPro" id="IPR020843">
    <property type="entry name" value="ER"/>
</dbReference>
<evidence type="ECO:0000313" key="5">
    <source>
        <dbReference type="Proteomes" id="UP000295351"/>
    </source>
</evidence>
<dbReference type="Gene3D" id="3.90.180.10">
    <property type="entry name" value="Medium-chain alcohol dehydrogenases, catalytic domain"/>
    <property type="match status" value="1"/>
</dbReference>
<keyword evidence="2" id="KW-0862">Zinc</keyword>
<evidence type="ECO:0000313" key="4">
    <source>
        <dbReference type="EMBL" id="TCN43487.1"/>
    </source>
</evidence>
<dbReference type="Proteomes" id="UP000295351">
    <property type="component" value="Unassembled WGS sequence"/>
</dbReference>
<dbReference type="NCBIfam" id="TIGR02817">
    <property type="entry name" value="adh_fam_1"/>
    <property type="match status" value="1"/>
</dbReference>
<dbReference type="AlphaFoldDB" id="A0A4R2CQG7"/>